<dbReference type="InterPro" id="IPR027266">
    <property type="entry name" value="TrmE/GcvT-like"/>
</dbReference>
<reference evidence="3 4" key="1">
    <citation type="submission" date="2017-09" db="EMBL/GenBank/DDBJ databases">
        <authorList>
            <person name="Ehlers B."/>
            <person name="Leendertz F.H."/>
        </authorList>
    </citation>
    <scope>NUCLEOTIDE SEQUENCE [LARGE SCALE GENOMIC DNA]</scope>
    <source>
        <strain evidence="3 4">DSM 18289</strain>
    </source>
</reference>
<dbReference type="SUPFAM" id="SSF103025">
    <property type="entry name" value="Folate-binding domain"/>
    <property type="match status" value="1"/>
</dbReference>
<dbReference type="GO" id="GO:0016226">
    <property type="term" value="P:iron-sulfur cluster assembly"/>
    <property type="evidence" value="ECO:0007669"/>
    <property type="project" value="TreeGrafter"/>
</dbReference>
<accession>A0A285NAY7</accession>
<protein>
    <recommendedName>
        <fullName evidence="2">CAF17 C-terminal domain-containing protein</fullName>
    </recommendedName>
</protein>
<dbReference type="PANTHER" id="PTHR22602">
    <property type="entry name" value="TRANSFERASE CAF17, MITOCHONDRIAL-RELATED"/>
    <property type="match status" value="1"/>
</dbReference>
<dbReference type="InterPro" id="IPR017703">
    <property type="entry name" value="YgfZ/GCV_T_CS"/>
</dbReference>
<dbReference type="NCBIfam" id="TIGR03317">
    <property type="entry name" value="ygfZ_signature"/>
    <property type="match status" value="1"/>
</dbReference>
<evidence type="ECO:0000259" key="2">
    <source>
        <dbReference type="Pfam" id="PF25455"/>
    </source>
</evidence>
<dbReference type="Proteomes" id="UP000219439">
    <property type="component" value="Unassembled WGS sequence"/>
</dbReference>
<dbReference type="InterPro" id="IPR057460">
    <property type="entry name" value="CAF17_C"/>
</dbReference>
<evidence type="ECO:0000313" key="3">
    <source>
        <dbReference type="EMBL" id="SNZ06073.1"/>
    </source>
</evidence>
<gene>
    <name evidence="3" type="ORF">SAMN06265368_0291</name>
</gene>
<organism evidence="3 4">
    <name type="scientific">Cohaesibacter gelatinilyticus</name>
    <dbReference type="NCBI Taxonomy" id="372072"/>
    <lineage>
        <taxon>Bacteria</taxon>
        <taxon>Pseudomonadati</taxon>
        <taxon>Pseudomonadota</taxon>
        <taxon>Alphaproteobacteria</taxon>
        <taxon>Hyphomicrobiales</taxon>
        <taxon>Cohaesibacteraceae</taxon>
    </lineage>
</organism>
<dbReference type="PANTHER" id="PTHR22602:SF0">
    <property type="entry name" value="TRANSFERASE CAF17, MITOCHONDRIAL-RELATED"/>
    <property type="match status" value="1"/>
</dbReference>
<keyword evidence="4" id="KW-1185">Reference proteome</keyword>
<dbReference type="Gene3D" id="2.40.30.160">
    <property type="match status" value="1"/>
</dbReference>
<evidence type="ECO:0000313" key="4">
    <source>
        <dbReference type="Proteomes" id="UP000219439"/>
    </source>
</evidence>
<feature type="domain" description="CAF17 C-terminal" evidence="2">
    <location>
        <begin position="204"/>
        <end position="274"/>
    </location>
</feature>
<proteinExistence type="predicted"/>
<dbReference type="RefSeq" id="WP_097151629.1">
    <property type="nucleotide sequence ID" value="NZ_OBEL01000001.1"/>
</dbReference>
<dbReference type="InterPro" id="IPR045179">
    <property type="entry name" value="YgfZ/GcvT"/>
</dbReference>
<sequence>MPLFACHDRSVISMRGADCEELLQRLITTNLDQVEMGEAGFGALLAPQGKILMDFLVIRQDDGFLFDLDSQLVDGFIKKMTLYKMRSDVTIEKSDLEVAVSLGDGDEQIALTVKDPRHEGLGYRHYAFGNELSEAKTGGEAVLAAHISCGVPQGGTEETSRDFLYGDAFPHDVNLDQLGGIDYNKGCYVGQEVVSRMHHRGTARKRIVTVSADQALTSHAAILAGEKNIGQIGLAQGNVALAQIRLDRLATALGQGQTVQSEQGLSLSISIPAYADFADQFGLSM</sequence>
<dbReference type="Gene3D" id="3.30.1360.120">
    <property type="entry name" value="Probable tRNA modification gtpase trme, domain 1"/>
    <property type="match status" value="1"/>
</dbReference>
<keyword evidence="1" id="KW-0809">Transit peptide</keyword>
<dbReference type="AlphaFoldDB" id="A0A285NAY7"/>
<dbReference type="Pfam" id="PF25455">
    <property type="entry name" value="Beta-barrel_CAF17_C"/>
    <property type="match status" value="1"/>
</dbReference>
<dbReference type="OrthoDB" id="9796287at2"/>
<dbReference type="EMBL" id="OBEL01000001">
    <property type="protein sequence ID" value="SNZ06073.1"/>
    <property type="molecule type" value="Genomic_DNA"/>
</dbReference>
<evidence type="ECO:0000256" key="1">
    <source>
        <dbReference type="ARBA" id="ARBA00022946"/>
    </source>
</evidence>
<name>A0A285NAY7_9HYPH</name>